<sequence length="317" mass="34093">MTLRRVKPSNGQIVIGRGSAVDKARLVSSDNLLFNVGTVSKEHAIIKLYNSEAREGERVEAATSRVTIRDSGSRHGVVVNGRRLAQGCDVDLKVGDWIGLVAAGGDNGGGSGACPGEPIDESQCKCVFDFYGIESGELLFQVSRPVADFGETRGQPGDEDDLDCTLVDDVEGTQGREGTQDEGEEEEEEEEGEGEGEEEVEGTEHGIIIVNGNPNKRKRLEFEDVFDDSFDDGFSSEATSDSQSDEYSESEYELHFHADESKSTIDTDEHTEKKQKPNEDSGIPLYVKSGLIGMCVGASLGAGLTFSALLSVGRSIN</sequence>
<dbReference type="SMART" id="SM00240">
    <property type="entry name" value="FHA"/>
    <property type="match status" value="1"/>
</dbReference>
<accession>A0A1E4S1D3</accession>
<protein>
    <recommendedName>
        <fullName evidence="3">FHA domain-containing protein</fullName>
    </recommendedName>
</protein>
<evidence type="ECO:0000259" key="3">
    <source>
        <dbReference type="PROSITE" id="PS50006"/>
    </source>
</evidence>
<organism evidence="4 5">
    <name type="scientific">Cyberlindnera jadinii (strain ATCC 18201 / CBS 1600 / BCRC 20928 / JCM 3617 / NBRC 0987 / NRRL Y-1542)</name>
    <name type="common">Torula yeast</name>
    <name type="synonym">Candida utilis</name>
    <dbReference type="NCBI Taxonomy" id="983966"/>
    <lineage>
        <taxon>Eukaryota</taxon>
        <taxon>Fungi</taxon>
        <taxon>Dikarya</taxon>
        <taxon>Ascomycota</taxon>
        <taxon>Saccharomycotina</taxon>
        <taxon>Saccharomycetes</taxon>
        <taxon>Phaffomycetales</taxon>
        <taxon>Phaffomycetaceae</taxon>
        <taxon>Cyberlindnera</taxon>
    </lineage>
</organism>
<feature type="compositionally biased region" description="Low complexity" evidence="1">
    <location>
        <begin position="232"/>
        <end position="242"/>
    </location>
</feature>
<dbReference type="CDD" id="cd00060">
    <property type="entry name" value="FHA"/>
    <property type="match status" value="1"/>
</dbReference>
<dbReference type="Pfam" id="PF00498">
    <property type="entry name" value="FHA"/>
    <property type="match status" value="1"/>
</dbReference>
<feature type="compositionally biased region" description="Basic and acidic residues" evidence="1">
    <location>
        <begin position="252"/>
        <end position="279"/>
    </location>
</feature>
<feature type="region of interest" description="Disordered" evidence="1">
    <location>
        <begin position="231"/>
        <end position="282"/>
    </location>
</feature>
<dbReference type="PROSITE" id="PS50006">
    <property type="entry name" value="FHA_DOMAIN"/>
    <property type="match status" value="1"/>
</dbReference>
<feature type="region of interest" description="Disordered" evidence="1">
    <location>
        <begin position="150"/>
        <end position="212"/>
    </location>
</feature>
<dbReference type="RefSeq" id="XP_020070338.1">
    <property type="nucleotide sequence ID" value="XM_020215121.1"/>
</dbReference>
<dbReference type="OrthoDB" id="4096268at2759"/>
<dbReference type="Proteomes" id="UP000094389">
    <property type="component" value="Unassembled WGS sequence"/>
</dbReference>
<reference evidence="4 5" key="1">
    <citation type="journal article" date="2016" name="Proc. Natl. Acad. Sci. U.S.A.">
        <title>Comparative genomics of biotechnologically important yeasts.</title>
        <authorList>
            <person name="Riley R."/>
            <person name="Haridas S."/>
            <person name="Wolfe K.H."/>
            <person name="Lopes M.R."/>
            <person name="Hittinger C.T."/>
            <person name="Goeker M."/>
            <person name="Salamov A.A."/>
            <person name="Wisecaver J.H."/>
            <person name="Long T.M."/>
            <person name="Calvey C.H."/>
            <person name="Aerts A.L."/>
            <person name="Barry K.W."/>
            <person name="Choi C."/>
            <person name="Clum A."/>
            <person name="Coughlan A.Y."/>
            <person name="Deshpande S."/>
            <person name="Douglass A.P."/>
            <person name="Hanson S.J."/>
            <person name="Klenk H.-P."/>
            <person name="LaButti K.M."/>
            <person name="Lapidus A."/>
            <person name="Lindquist E.A."/>
            <person name="Lipzen A.M."/>
            <person name="Meier-Kolthoff J.P."/>
            <person name="Ohm R.A."/>
            <person name="Otillar R.P."/>
            <person name="Pangilinan J.L."/>
            <person name="Peng Y."/>
            <person name="Rokas A."/>
            <person name="Rosa C.A."/>
            <person name="Scheuner C."/>
            <person name="Sibirny A.A."/>
            <person name="Slot J.C."/>
            <person name="Stielow J.B."/>
            <person name="Sun H."/>
            <person name="Kurtzman C.P."/>
            <person name="Blackwell M."/>
            <person name="Grigoriev I.V."/>
            <person name="Jeffries T.W."/>
        </authorList>
    </citation>
    <scope>NUCLEOTIDE SEQUENCE [LARGE SCALE GENOMIC DNA]</scope>
    <source>
        <strain evidence="5">ATCC 18201 / CBS 1600 / BCRC 20928 / JCM 3617 / NBRC 0987 / NRRL Y-1542</strain>
    </source>
</reference>
<keyword evidence="2" id="KW-1133">Transmembrane helix</keyword>
<feature type="compositionally biased region" description="Acidic residues" evidence="1">
    <location>
        <begin position="180"/>
        <end position="201"/>
    </location>
</feature>
<dbReference type="InterPro" id="IPR008984">
    <property type="entry name" value="SMAD_FHA_dom_sf"/>
</dbReference>
<evidence type="ECO:0000256" key="2">
    <source>
        <dbReference type="SAM" id="Phobius"/>
    </source>
</evidence>
<keyword evidence="5" id="KW-1185">Reference proteome</keyword>
<dbReference type="AlphaFoldDB" id="A0A1E4S1D3"/>
<name>A0A1E4S1D3_CYBJN</name>
<dbReference type="SUPFAM" id="SSF49879">
    <property type="entry name" value="SMAD/FHA domain"/>
    <property type="match status" value="1"/>
</dbReference>
<evidence type="ECO:0000256" key="1">
    <source>
        <dbReference type="SAM" id="MobiDB-lite"/>
    </source>
</evidence>
<feature type="compositionally biased region" description="Acidic residues" evidence="1">
    <location>
        <begin position="157"/>
        <end position="171"/>
    </location>
</feature>
<gene>
    <name evidence="4" type="ORF">CYBJADRAFT_167886</name>
</gene>
<keyword evidence="2" id="KW-0812">Transmembrane</keyword>
<dbReference type="EMBL" id="KV453931">
    <property type="protein sequence ID" value="ODV73299.1"/>
    <property type="molecule type" value="Genomic_DNA"/>
</dbReference>
<evidence type="ECO:0000313" key="4">
    <source>
        <dbReference type="EMBL" id="ODV73299.1"/>
    </source>
</evidence>
<evidence type="ECO:0000313" key="5">
    <source>
        <dbReference type="Proteomes" id="UP000094389"/>
    </source>
</evidence>
<feature type="transmembrane region" description="Helical" evidence="2">
    <location>
        <begin position="291"/>
        <end position="312"/>
    </location>
</feature>
<dbReference type="Gene3D" id="2.60.200.20">
    <property type="match status" value="1"/>
</dbReference>
<dbReference type="InterPro" id="IPR000253">
    <property type="entry name" value="FHA_dom"/>
</dbReference>
<keyword evidence="2" id="KW-0472">Membrane</keyword>
<proteinExistence type="predicted"/>
<feature type="domain" description="FHA" evidence="3">
    <location>
        <begin position="13"/>
        <end position="84"/>
    </location>
</feature>
<dbReference type="GeneID" id="30989517"/>